<organism evidence="2">
    <name type="scientific">Notodromas monacha</name>
    <dbReference type="NCBI Taxonomy" id="399045"/>
    <lineage>
        <taxon>Eukaryota</taxon>
        <taxon>Metazoa</taxon>
        <taxon>Ecdysozoa</taxon>
        <taxon>Arthropoda</taxon>
        <taxon>Crustacea</taxon>
        <taxon>Oligostraca</taxon>
        <taxon>Ostracoda</taxon>
        <taxon>Podocopa</taxon>
        <taxon>Podocopida</taxon>
        <taxon>Cypridocopina</taxon>
        <taxon>Cypridoidea</taxon>
        <taxon>Cyprididae</taxon>
        <taxon>Notodromas</taxon>
    </lineage>
</organism>
<accession>A0A7R9BN21</accession>
<evidence type="ECO:0000256" key="1">
    <source>
        <dbReference type="SAM" id="MobiDB-lite"/>
    </source>
</evidence>
<keyword evidence="3" id="KW-1185">Reference proteome</keyword>
<reference evidence="2" key="1">
    <citation type="submission" date="2020-11" db="EMBL/GenBank/DDBJ databases">
        <authorList>
            <person name="Tran Van P."/>
        </authorList>
    </citation>
    <scope>NUCLEOTIDE SEQUENCE</scope>
</reference>
<sequence>MENVARKLVAAADYMYKPLSPIFPTTRSSRWHFRRPRCPSRTSRESTLASVFLAMRFRNKPQNIPQVHVLLRNNNNAPAAGYDGQEIENEKRKQKLREEENSDDENASTETGIGRHRGCLGTKPSAGFFLRIASRILCRGDDRLDDIHTQITPLGVAHEPTSA</sequence>
<feature type="region of interest" description="Disordered" evidence="1">
    <location>
        <begin position="75"/>
        <end position="118"/>
    </location>
</feature>
<evidence type="ECO:0000313" key="3">
    <source>
        <dbReference type="Proteomes" id="UP000678499"/>
    </source>
</evidence>
<feature type="compositionally biased region" description="Basic and acidic residues" evidence="1">
    <location>
        <begin position="88"/>
        <end position="99"/>
    </location>
</feature>
<dbReference type="EMBL" id="OA882774">
    <property type="protein sequence ID" value="CAD7276866.1"/>
    <property type="molecule type" value="Genomic_DNA"/>
</dbReference>
<dbReference type="Proteomes" id="UP000678499">
    <property type="component" value="Unassembled WGS sequence"/>
</dbReference>
<dbReference type="AlphaFoldDB" id="A0A7R9BN21"/>
<gene>
    <name evidence="2" type="ORF">NMOB1V02_LOCUS4615</name>
</gene>
<dbReference type="EMBL" id="CAJPEX010000737">
    <property type="protein sequence ID" value="CAG0917018.1"/>
    <property type="molecule type" value="Genomic_DNA"/>
</dbReference>
<name>A0A7R9BN21_9CRUS</name>
<evidence type="ECO:0000313" key="2">
    <source>
        <dbReference type="EMBL" id="CAD7276866.1"/>
    </source>
</evidence>
<protein>
    <submittedName>
        <fullName evidence="2">Uncharacterized protein</fullName>
    </submittedName>
</protein>
<proteinExistence type="predicted"/>